<dbReference type="EMBL" id="KB822706">
    <property type="protein sequence ID" value="ETI22374.1"/>
    <property type="molecule type" value="Genomic_DNA"/>
</dbReference>
<dbReference type="RefSeq" id="XP_008728991.1">
    <property type="nucleotide sequence ID" value="XM_008730769.1"/>
</dbReference>
<reference evidence="2 3" key="1">
    <citation type="submission" date="2013-03" db="EMBL/GenBank/DDBJ databases">
        <title>The Genome Sequence of Cladophialophora carrionii CBS 160.54.</title>
        <authorList>
            <consortium name="The Broad Institute Genomics Platform"/>
            <person name="Cuomo C."/>
            <person name="de Hoog S."/>
            <person name="Gorbushina A."/>
            <person name="Walker B."/>
            <person name="Young S.K."/>
            <person name="Zeng Q."/>
            <person name="Gargeya S."/>
            <person name="Fitzgerald M."/>
            <person name="Haas B."/>
            <person name="Abouelleil A."/>
            <person name="Allen A.W."/>
            <person name="Alvarado L."/>
            <person name="Arachchi H.M."/>
            <person name="Berlin A.M."/>
            <person name="Chapman S.B."/>
            <person name="Gainer-Dewar J."/>
            <person name="Goldberg J."/>
            <person name="Griggs A."/>
            <person name="Gujja S."/>
            <person name="Hansen M."/>
            <person name="Howarth C."/>
            <person name="Imamovic A."/>
            <person name="Ireland A."/>
            <person name="Larimer J."/>
            <person name="McCowan C."/>
            <person name="Murphy C."/>
            <person name="Pearson M."/>
            <person name="Poon T.W."/>
            <person name="Priest M."/>
            <person name="Roberts A."/>
            <person name="Saif S."/>
            <person name="Shea T."/>
            <person name="Sisk P."/>
            <person name="Sykes S."/>
            <person name="Wortman J."/>
            <person name="Nusbaum C."/>
            <person name="Birren B."/>
        </authorList>
    </citation>
    <scope>NUCLEOTIDE SEQUENCE [LARGE SCALE GENOMIC DNA]</scope>
    <source>
        <strain evidence="2 3">CBS 160.54</strain>
    </source>
</reference>
<dbReference type="VEuPathDB" id="FungiDB:G647_06448"/>
<proteinExistence type="predicted"/>
<feature type="compositionally biased region" description="Low complexity" evidence="1">
    <location>
        <begin position="301"/>
        <end position="312"/>
    </location>
</feature>
<evidence type="ECO:0008006" key="4">
    <source>
        <dbReference type="Google" id="ProtNLM"/>
    </source>
</evidence>
<feature type="region of interest" description="Disordered" evidence="1">
    <location>
        <begin position="252"/>
        <end position="340"/>
    </location>
</feature>
<feature type="region of interest" description="Disordered" evidence="1">
    <location>
        <begin position="70"/>
        <end position="89"/>
    </location>
</feature>
<dbReference type="PANTHER" id="PTHR21521:SF0">
    <property type="entry name" value="AMUN, ISOFORM A"/>
    <property type="match status" value="1"/>
</dbReference>
<evidence type="ECO:0000313" key="3">
    <source>
        <dbReference type="Proteomes" id="UP000030678"/>
    </source>
</evidence>
<name>V9D660_9EURO</name>
<dbReference type="Proteomes" id="UP000030678">
    <property type="component" value="Unassembled WGS sequence"/>
</dbReference>
<gene>
    <name evidence="2" type="ORF">G647_06448</name>
</gene>
<organism evidence="2 3">
    <name type="scientific">Cladophialophora carrionii CBS 160.54</name>
    <dbReference type="NCBI Taxonomy" id="1279043"/>
    <lineage>
        <taxon>Eukaryota</taxon>
        <taxon>Fungi</taxon>
        <taxon>Dikarya</taxon>
        <taxon>Ascomycota</taxon>
        <taxon>Pezizomycotina</taxon>
        <taxon>Eurotiomycetes</taxon>
        <taxon>Chaetothyriomycetidae</taxon>
        <taxon>Chaetothyriales</taxon>
        <taxon>Herpotrichiellaceae</taxon>
        <taxon>Cladophialophora</taxon>
    </lineage>
</organism>
<sequence length="340" mass="37914">MTRSSVPDPAVLTTSSFQKALALYPSLVENVYRTKLKNDRNKVAAALERDKWRFEELPAAVSQRKANVNQAQNVRDEKATGKPRAGARGTALELSKDEVERLVQWKITHGHSRPFLPAMVRKNESSAIQTQTSLAFKELNLTATVDRTKVEKALDHVCKLTGIGPATGTLILSVFNPALVPFFQDEMFAWFFPDAGKLKYSSKEYQLLFEAVTPVLTRLNVKAVELEQVAYVLGHMDLLGDEDRKILEKSFEEKAGPAAERKKSKSSSGDVLEDEEELHQEQSVANQRGKRTAKVKDDQNAAESAPAPASAPRGEKRSPKDDDDTNTETHTAKRRSQRNR</sequence>
<dbReference type="OrthoDB" id="8249012at2759"/>
<dbReference type="HOGENOM" id="CLU_048127_0_0_1"/>
<accession>V9D660</accession>
<evidence type="ECO:0000313" key="2">
    <source>
        <dbReference type="EMBL" id="ETI22374.1"/>
    </source>
</evidence>
<dbReference type="AlphaFoldDB" id="V9D660"/>
<evidence type="ECO:0000256" key="1">
    <source>
        <dbReference type="SAM" id="MobiDB-lite"/>
    </source>
</evidence>
<dbReference type="PANTHER" id="PTHR21521">
    <property type="entry name" value="AMUN, ISOFORM A"/>
    <property type="match status" value="1"/>
</dbReference>
<protein>
    <recommendedName>
        <fullName evidence="4">ADA HAT complex component 1</fullName>
    </recommendedName>
</protein>
<dbReference type="GeneID" id="19984941"/>
<feature type="compositionally biased region" description="Basic and acidic residues" evidence="1">
    <location>
        <begin position="252"/>
        <end position="261"/>
    </location>
</feature>